<evidence type="ECO:0000313" key="1">
    <source>
        <dbReference type="EMBL" id="ODN41482.1"/>
    </source>
</evidence>
<evidence type="ECO:0000313" key="2">
    <source>
        <dbReference type="Proteomes" id="UP000094329"/>
    </source>
</evidence>
<dbReference type="EMBL" id="MDTU01000002">
    <property type="protein sequence ID" value="ODN41482.1"/>
    <property type="molecule type" value="Genomic_DNA"/>
</dbReference>
<protein>
    <submittedName>
        <fullName evidence="1">Uncharacterized protein</fullName>
    </submittedName>
</protein>
<proteinExistence type="predicted"/>
<organism evidence="1 2">
    <name type="scientific">Piscirickettsia litoralis</name>
    <dbReference type="NCBI Taxonomy" id="1891921"/>
    <lineage>
        <taxon>Bacteria</taxon>
        <taxon>Pseudomonadati</taxon>
        <taxon>Pseudomonadota</taxon>
        <taxon>Gammaproteobacteria</taxon>
        <taxon>Thiotrichales</taxon>
        <taxon>Piscirickettsiaceae</taxon>
        <taxon>Piscirickettsia</taxon>
    </lineage>
</organism>
<gene>
    <name evidence="1" type="ORF">BGC07_15315</name>
</gene>
<comment type="caution">
    <text evidence="1">The sequence shown here is derived from an EMBL/GenBank/DDBJ whole genome shotgun (WGS) entry which is preliminary data.</text>
</comment>
<dbReference type="Proteomes" id="UP000094329">
    <property type="component" value="Unassembled WGS sequence"/>
</dbReference>
<keyword evidence="2" id="KW-1185">Reference proteome</keyword>
<reference evidence="1 2" key="1">
    <citation type="submission" date="2016-08" db="EMBL/GenBank/DDBJ databases">
        <title>Draft genome sequence of Candidatus Piscirickettsia litoralis, from seawater.</title>
        <authorList>
            <person name="Wan X."/>
            <person name="Lee A.J."/>
            <person name="Hou S."/>
            <person name="Donachie S.P."/>
        </authorList>
    </citation>
    <scope>NUCLEOTIDE SEQUENCE [LARGE SCALE GENOMIC DNA]</scope>
    <source>
        <strain evidence="1 2">Y2</strain>
    </source>
</reference>
<accession>A0ABX2ZZM7</accession>
<name>A0ABX2ZZM7_9GAMM</name>
<sequence>MGFFIQTIDYNSCRTGSLDKIIWSDKENVYISLSQDGLEKHVGMVRASQSFTKAVSALYAANFRVKMVFNNLISSRRLKIVLSQSEVKDVYYTIAVMTIYIEFGMDGIYFLHKRINTFLESKQLQMAIVAIAVYIKNSHQQISTFHNSTTLSKKFLNNILHIEKPNKEKIIREAKSFISGTGKYRGPKSGNGKHSRRTLLSLYLGYKF</sequence>
<dbReference type="RefSeq" id="WP_069313947.1">
    <property type="nucleotide sequence ID" value="NZ_MDTU01000002.1"/>
</dbReference>